<protein>
    <submittedName>
        <fullName evidence="5">Putative substrate-binding component of ABC transporter</fullName>
    </submittedName>
</protein>
<dbReference type="KEGG" id="sod:Sant_0866"/>
<evidence type="ECO:0000313" key="6">
    <source>
        <dbReference type="Proteomes" id="UP000019028"/>
    </source>
</evidence>
<keyword evidence="2 3" id="KW-0732">Signal</keyword>
<proteinExistence type="inferred from homology"/>
<feature type="chain" id="PRO_5004789823" evidence="3">
    <location>
        <begin position="22"/>
        <end position="282"/>
    </location>
</feature>
<dbReference type="PANTHER" id="PTHR35936:SF37">
    <property type="entry name" value="AMINO ACID ABC TRANSPORTER SUBSTRATE-BINDING PROTEIN"/>
    <property type="match status" value="1"/>
</dbReference>
<dbReference type="InterPro" id="IPR001638">
    <property type="entry name" value="Solute-binding_3/MltF_N"/>
</dbReference>
<dbReference type="RefSeq" id="WP_025421082.1">
    <property type="nucleotide sequence ID" value="NZ_CP006569.1"/>
</dbReference>
<dbReference type="Proteomes" id="UP000019028">
    <property type="component" value="Chromosome"/>
</dbReference>
<dbReference type="OrthoDB" id="368476at2"/>
<name>W0HQ94_9GAMM</name>
<dbReference type="Gene3D" id="3.40.190.10">
    <property type="entry name" value="Periplasmic binding protein-like II"/>
    <property type="match status" value="2"/>
</dbReference>
<evidence type="ECO:0000256" key="2">
    <source>
        <dbReference type="ARBA" id="ARBA00022729"/>
    </source>
</evidence>
<feature type="signal peptide" evidence="3">
    <location>
        <begin position="1"/>
        <end position="21"/>
    </location>
</feature>
<evidence type="ECO:0000256" key="3">
    <source>
        <dbReference type="SAM" id="SignalP"/>
    </source>
</evidence>
<dbReference type="HOGENOM" id="CLU_019602_18_0_6"/>
<reference evidence="5 6" key="1">
    <citation type="journal article" date="2014" name="Genome Biol. Evol.">
        <title>Genome degeneration and adaptation in a nascent stage of symbiosis.</title>
        <authorList>
            <person name="Oakeson K.F."/>
            <person name="Gil R."/>
            <person name="Clayton A.L."/>
            <person name="Dunn D.M."/>
            <person name="von Niederhausern A.C."/>
            <person name="Hamil C."/>
            <person name="Aoyagi A."/>
            <person name="Duval B."/>
            <person name="Baca A."/>
            <person name="Silva F.J."/>
            <person name="Vallier A."/>
            <person name="Jackson D.G."/>
            <person name="Latorre A."/>
            <person name="Weiss R.B."/>
            <person name="Heddi A."/>
            <person name="Moya A."/>
            <person name="Dale C."/>
        </authorList>
    </citation>
    <scope>NUCLEOTIDE SEQUENCE [LARGE SCALE GENOMIC DNA]</scope>
    <source>
        <strain evidence="5 6">HS1</strain>
    </source>
</reference>
<accession>W0HQ94</accession>
<evidence type="ECO:0000256" key="1">
    <source>
        <dbReference type="ARBA" id="ARBA00010333"/>
    </source>
</evidence>
<dbReference type="AlphaFoldDB" id="W0HQ94"/>
<evidence type="ECO:0000313" key="5">
    <source>
        <dbReference type="EMBL" id="AHF75949.1"/>
    </source>
</evidence>
<gene>
    <name evidence="5" type="ORF">Sant_0866</name>
</gene>
<dbReference type="PATRIC" id="fig|1239307.3.peg.932"/>
<keyword evidence="6" id="KW-1185">Reference proteome</keyword>
<evidence type="ECO:0000259" key="4">
    <source>
        <dbReference type="SMART" id="SM00062"/>
    </source>
</evidence>
<dbReference type="Pfam" id="PF00497">
    <property type="entry name" value="SBP_bac_3"/>
    <property type="match status" value="1"/>
</dbReference>
<sequence length="282" mass="30298">MKQPSVIAAALAVALAFTTFAADAQDGQRVRVAIEGAFPPWNALDSHGQLQGFDVDLIHDLCRRAKVECQLESGAWATLVPGLNVGKYDLVMTLGINEKRKKVVDFTVPYASGVASFLVLKNGPLASMPMRGERLNLNDKTRADPVMATLGAMLKGKTVGVVQSTSHEQLMKTYFGDDVTVRTYRSSAERDLDLKAGRIDAGFDSGVYARSVMAKPGNDTLINAGPDLKGAMLATDVAMGMRKGDTRLKATFDAAITAAAHDGVIRQLSQKWSKMDLTPDLP</sequence>
<comment type="similarity">
    <text evidence="1">Belongs to the bacterial solute-binding protein 3 family.</text>
</comment>
<organism evidence="5 6">
    <name type="scientific">Sodalis praecaptivus</name>
    <dbReference type="NCBI Taxonomy" id="1239307"/>
    <lineage>
        <taxon>Bacteria</taxon>
        <taxon>Pseudomonadati</taxon>
        <taxon>Pseudomonadota</taxon>
        <taxon>Gammaproteobacteria</taxon>
        <taxon>Enterobacterales</taxon>
        <taxon>Bruguierivoracaceae</taxon>
        <taxon>Sodalis</taxon>
    </lineage>
</organism>
<dbReference type="PANTHER" id="PTHR35936">
    <property type="entry name" value="MEMBRANE-BOUND LYTIC MUREIN TRANSGLYCOSYLASE F"/>
    <property type="match status" value="1"/>
</dbReference>
<feature type="domain" description="Solute-binding protein family 3/N-terminal" evidence="4">
    <location>
        <begin position="29"/>
        <end position="276"/>
    </location>
</feature>
<dbReference type="SMART" id="SM00062">
    <property type="entry name" value="PBPb"/>
    <property type="match status" value="1"/>
</dbReference>
<dbReference type="EMBL" id="CP006569">
    <property type="protein sequence ID" value="AHF75949.1"/>
    <property type="molecule type" value="Genomic_DNA"/>
</dbReference>
<dbReference type="SUPFAM" id="SSF53850">
    <property type="entry name" value="Periplasmic binding protein-like II"/>
    <property type="match status" value="1"/>
</dbReference>